<dbReference type="GO" id="GO:0030435">
    <property type="term" value="P:sporulation resulting in formation of a cellular spore"/>
    <property type="evidence" value="ECO:0007669"/>
    <property type="project" value="UniProtKB-KW"/>
</dbReference>
<dbReference type="InterPro" id="IPR020916">
    <property type="entry name" value="Gln_gamma-glutamylTfrase_bac"/>
</dbReference>
<protein>
    <submittedName>
        <fullName evidence="3">Uncharacterized protein</fullName>
    </submittedName>
</protein>
<keyword evidence="2" id="KW-0749">Sporulation</keyword>
<name>D1Z239_METPS</name>
<dbReference type="OrthoDB" id="378539at2157"/>
<evidence type="ECO:0000313" key="3">
    <source>
        <dbReference type="EMBL" id="BAI62761.1"/>
    </source>
</evidence>
<organism evidence="3 4">
    <name type="scientific">Methanocella paludicola (strain DSM 17711 / JCM 13418 / NBRC 101707 / SANAE)</name>
    <dbReference type="NCBI Taxonomy" id="304371"/>
    <lineage>
        <taxon>Archaea</taxon>
        <taxon>Methanobacteriati</taxon>
        <taxon>Methanobacteriota</taxon>
        <taxon>Stenosarchaea group</taxon>
        <taxon>Methanomicrobia</taxon>
        <taxon>Methanocellales</taxon>
        <taxon>Methanocellaceae</taxon>
        <taxon>Methanocella</taxon>
    </lineage>
</organism>
<proteinExistence type="predicted"/>
<dbReference type="eggNOG" id="arCOG13259">
    <property type="taxonomic scope" value="Archaea"/>
</dbReference>
<dbReference type="Pfam" id="PF20085">
    <property type="entry name" value="TGL"/>
    <property type="match status" value="1"/>
</dbReference>
<dbReference type="InParanoid" id="D1Z239"/>
<reference evidence="4" key="3">
    <citation type="journal article" date="2011" name="PLoS ONE">
        <title>Genome sequence of a mesophilic hydrogenotrophic methanogen Methanocella paludicola, the first cultivated representative of the order Methanocellales.</title>
        <authorList>
            <person name="Sakai S."/>
            <person name="Takaki Y."/>
            <person name="Shimamura S."/>
            <person name="Sekine M."/>
            <person name="Tajima T."/>
            <person name="Kosugi H."/>
            <person name="Ichikawa N."/>
            <person name="Tasumi E."/>
            <person name="Hiraki A.T."/>
            <person name="Shimizu A."/>
            <person name="Kato Y."/>
            <person name="Nishiko R."/>
            <person name="Mori K."/>
            <person name="Fujita N."/>
            <person name="Imachi H."/>
            <person name="Takai K."/>
        </authorList>
    </citation>
    <scope>NUCLEOTIDE SEQUENCE [LARGE SCALE GENOMIC DNA]</scope>
    <source>
        <strain evidence="4">DSM 17711 / JCM 13418 / NBRC 101707 / SANAE</strain>
    </source>
</reference>
<evidence type="ECO:0000256" key="2">
    <source>
        <dbReference type="ARBA" id="ARBA00022969"/>
    </source>
</evidence>
<dbReference type="KEGG" id="mpd:MCP_2689"/>
<keyword evidence="4" id="KW-1185">Reference proteome</keyword>
<reference evidence="3 4" key="1">
    <citation type="journal article" date="2007" name="Appl. Environ. Microbiol.">
        <title>Isolation of key methanogens for global methane emission from rice paddy fields: a novel isolate affiliated with the clone cluster rice cluster I.</title>
        <authorList>
            <person name="Sakai S."/>
            <person name="Imachi H."/>
            <person name="Sekiguchi Y."/>
            <person name="Ohashi A."/>
            <person name="Harada H."/>
            <person name="Kamagata Y."/>
        </authorList>
    </citation>
    <scope>NUCLEOTIDE SEQUENCE [LARGE SCALE GENOMIC DNA]</scope>
    <source>
        <strain evidence="4">DSM 17711 / JCM 13418 / NBRC 101707 / SANAE</strain>
    </source>
</reference>
<accession>D1Z239</accession>
<sequence length="328" mass="36617">MKTKSGPRPVSFILSTNHLAPISRVSLSMLPKHYATLITLVVTLTAFCTPALAQMPQAQVPYDMQGMSPFGMQGMYGMQDSSSGMPSAQALSSQTLAGIDTNKGFDSMSPEEAAYRRAVVDNCVTFHKKMSSGRLQFGRHMESQYFNTKYWEPVYHQGSQFWKLKDGVDKADAMHDFISSSGGKYKIDCAAAINLILLKSKLDTVGERNFDRRLPTLMIRGWKTYTTSKDGELEEYKTLEKWSGNEYSPGSAEGLRTGDYVYFKNHPMTEGTPEQGENAIYIGTDSWGRPVFFGLNIGMFRGTFNQYGFLSSERGSIDPESLRKMMDG</sequence>
<evidence type="ECO:0000256" key="1">
    <source>
        <dbReference type="ARBA" id="ARBA00022679"/>
    </source>
</evidence>
<dbReference type="Proteomes" id="UP000001882">
    <property type="component" value="Chromosome"/>
</dbReference>
<dbReference type="GO" id="GO:0003810">
    <property type="term" value="F:protein-glutamine gamma-glutamyltransferase activity"/>
    <property type="evidence" value="ECO:0007669"/>
    <property type="project" value="InterPro"/>
</dbReference>
<evidence type="ECO:0000313" key="4">
    <source>
        <dbReference type="Proteomes" id="UP000001882"/>
    </source>
</evidence>
<dbReference type="STRING" id="304371.MCP_2689"/>
<gene>
    <name evidence="3" type="ordered locus">MCP_2689</name>
</gene>
<dbReference type="EMBL" id="AP011532">
    <property type="protein sequence ID" value="BAI62761.1"/>
    <property type="molecule type" value="Genomic_DNA"/>
</dbReference>
<keyword evidence="1" id="KW-0808">Transferase</keyword>
<dbReference type="AlphaFoldDB" id="D1Z239"/>
<reference evidence="3 4" key="2">
    <citation type="journal article" date="2008" name="Int. J. Syst. Evol. Microbiol.">
        <title>Methanocella paludicola gen. nov., sp. nov., a methane-producing archaeon, the first isolate of the lineage 'Rice Cluster I', and proposal of the new archaeal order Methanocellales ord. nov.</title>
        <authorList>
            <person name="Sakai S."/>
            <person name="Imachi H."/>
            <person name="Hanada S."/>
            <person name="Ohashi A."/>
            <person name="Harada H."/>
            <person name="Kamagata Y."/>
        </authorList>
    </citation>
    <scope>NUCLEOTIDE SEQUENCE [LARGE SCALE GENOMIC DNA]</scope>
    <source>
        <strain evidence="4">DSM 17711 / JCM 13418 / NBRC 101707 / SANAE</strain>
    </source>
</reference>